<evidence type="ECO:0000256" key="1">
    <source>
        <dbReference type="SAM" id="MobiDB-lite"/>
    </source>
</evidence>
<evidence type="ECO:0000313" key="3">
    <source>
        <dbReference type="Proteomes" id="UP001279734"/>
    </source>
</evidence>
<feature type="region of interest" description="Disordered" evidence="1">
    <location>
        <begin position="32"/>
        <end position="113"/>
    </location>
</feature>
<evidence type="ECO:0000313" key="2">
    <source>
        <dbReference type="EMBL" id="GMH01823.1"/>
    </source>
</evidence>
<name>A0AAD3RZX6_NEPGR</name>
<dbReference type="Proteomes" id="UP001279734">
    <property type="component" value="Unassembled WGS sequence"/>
</dbReference>
<feature type="compositionally biased region" description="Basic and acidic residues" evidence="1">
    <location>
        <begin position="74"/>
        <end position="93"/>
    </location>
</feature>
<accession>A0AAD3RZX6</accession>
<dbReference type="AlphaFoldDB" id="A0AAD3RZX6"/>
<comment type="caution">
    <text evidence="2">The sequence shown here is derived from an EMBL/GenBank/DDBJ whole genome shotgun (WGS) entry which is preliminary data.</text>
</comment>
<keyword evidence="3" id="KW-1185">Reference proteome</keyword>
<organism evidence="2 3">
    <name type="scientific">Nepenthes gracilis</name>
    <name type="common">Slender pitcher plant</name>
    <dbReference type="NCBI Taxonomy" id="150966"/>
    <lineage>
        <taxon>Eukaryota</taxon>
        <taxon>Viridiplantae</taxon>
        <taxon>Streptophyta</taxon>
        <taxon>Embryophyta</taxon>
        <taxon>Tracheophyta</taxon>
        <taxon>Spermatophyta</taxon>
        <taxon>Magnoliopsida</taxon>
        <taxon>eudicotyledons</taxon>
        <taxon>Gunneridae</taxon>
        <taxon>Pentapetalae</taxon>
        <taxon>Caryophyllales</taxon>
        <taxon>Nepenthaceae</taxon>
        <taxon>Nepenthes</taxon>
    </lineage>
</organism>
<protein>
    <submittedName>
        <fullName evidence="2">Uncharacterized protein</fullName>
    </submittedName>
</protein>
<dbReference type="EMBL" id="BSYO01000003">
    <property type="protein sequence ID" value="GMH01823.1"/>
    <property type="molecule type" value="Genomic_DNA"/>
</dbReference>
<reference evidence="2" key="1">
    <citation type="submission" date="2023-05" db="EMBL/GenBank/DDBJ databases">
        <title>Nepenthes gracilis genome sequencing.</title>
        <authorList>
            <person name="Fukushima K."/>
        </authorList>
    </citation>
    <scope>NUCLEOTIDE SEQUENCE</scope>
    <source>
        <strain evidence="2">SING2019-196</strain>
    </source>
</reference>
<proteinExistence type="predicted"/>
<sequence>MEEGNGNLQRIKCVAGNRRKRRKGQPIEAWLAQRQRHPLPSVGGQPIPIQGKSGVANDAQQRAKHGNRTADVQVNRDGDRTLLPKQPHAKESEGSLIRTTTVGPGRNNDDELN</sequence>
<gene>
    <name evidence="2" type="ORF">Nepgr_003662</name>
</gene>